<organism evidence="1 2">
    <name type="scientific">Bacillus phage 0105phi7-2</name>
    <dbReference type="NCBI Taxonomy" id="3025408"/>
    <lineage>
        <taxon>Viruses</taxon>
        <taxon>Duplodnaviria</taxon>
        <taxon>Heunggongvirae</taxon>
        <taxon>Uroviricota</taxon>
        <taxon>Caudoviricetes</taxon>
        <taxon>Theosmithvirus</taxon>
        <taxon>Theosmithvirus tv0105phi72</taxon>
    </lineage>
</organism>
<proteinExistence type="predicted"/>
<name>A0AAE9YBF3_9CAUD</name>
<keyword evidence="2" id="KW-1185">Reference proteome</keyword>
<dbReference type="EMBL" id="OQ317942">
    <property type="protein sequence ID" value="WCS66621.1"/>
    <property type="molecule type" value="Genomic_DNA"/>
</dbReference>
<accession>A0AAE9YBF3</accession>
<evidence type="ECO:0000313" key="1">
    <source>
        <dbReference type="EMBL" id="WCS66621.1"/>
    </source>
</evidence>
<reference evidence="1" key="1">
    <citation type="submission" date="2023-01" db="EMBL/GenBank/DDBJ databases">
        <title>Siphophage 0105phi7-2 of Bacillus thuringiensis: Novel Propagation, DNA, and Genome-Implied Assembly.</title>
        <authorList>
            <person name="Roberts S."/>
            <person name="Aldis M."/>
            <person name="Wright E.T."/>
            <person name="Lai Z."/>
            <person name="Hardies S.C."/>
            <person name="Serwer P."/>
        </authorList>
    </citation>
    <scope>NUCLEOTIDE SEQUENCE</scope>
</reference>
<sequence>MREREMINFLPDGRFEYLRIKTYTQDGKTKFDYENAYKRILTEKEKQDYTLHNELPKSITIMR</sequence>
<evidence type="ECO:0000313" key="2">
    <source>
        <dbReference type="Proteomes" id="UP001222392"/>
    </source>
</evidence>
<gene>
    <name evidence="1" type="ORF">0105phi72_076</name>
</gene>
<dbReference type="Proteomes" id="UP001222392">
    <property type="component" value="Segment"/>
</dbReference>
<protein>
    <submittedName>
        <fullName evidence="1">Uncharacterized protein</fullName>
    </submittedName>
</protein>